<accession>A0A7X2NUF4</accession>
<keyword evidence="10" id="KW-0808">Transferase</keyword>
<proteinExistence type="predicted"/>
<dbReference type="PANTHER" id="PTHR47371">
    <property type="entry name" value="LIPOTEICHOIC ACID SYNTHASE"/>
    <property type="match status" value="1"/>
</dbReference>
<dbReference type="InterPro" id="IPR050448">
    <property type="entry name" value="OpgB/LTA_synthase_biosynth"/>
</dbReference>
<dbReference type="RefSeq" id="WP_154505948.1">
    <property type="nucleotide sequence ID" value="NZ_VUMN01000047.1"/>
</dbReference>
<feature type="transmembrane region" description="Helical" evidence="8">
    <location>
        <begin position="59"/>
        <end position="78"/>
    </location>
</feature>
<comment type="caution">
    <text evidence="10">The sequence shown here is derived from an EMBL/GenBank/DDBJ whole genome shotgun (WGS) entry which is preliminary data.</text>
</comment>
<comment type="subcellular location">
    <subcellularLocation>
        <location evidence="1">Cell membrane</location>
        <topology evidence="1">Multi-pass membrane protein</topology>
    </subcellularLocation>
</comment>
<evidence type="ECO:0000256" key="3">
    <source>
        <dbReference type="ARBA" id="ARBA00022475"/>
    </source>
</evidence>
<dbReference type="GO" id="GO:0016787">
    <property type="term" value="F:hydrolase activity"/>
    <property type="evidence" value="ECO:0007669"/>
    <property type="project" value="UniProtKB-KW"/>
</dbReference>
<dbReference type="InterPro" id="IPR000917">
    <property type="entry name" value="Sulfatase_N"/>
</dbReference>
<feature type="transmembrane region" description="Helical" evidence="8">
    <location>
        <begin position="90"/>
        <end position="114"/>
    </location>
</feature>
<feature type="domain" description="Sulfatase N-terminal" evidence="9">
    <location>
        <begin position="306"/>
        <end position="599"/>
    </location>
</feature>
<protein>
    <submittedName>
        <fullName evidence="10">Sulfatase-like hydrolase/transferase</fullName>
    </submittedName>
</protein>
<evidence type="ECO:0000256" key="8">
    <source>
        <dbReference type="SAM" id="Phobius"/>
    </source>
</evidence>
<evidence type="ECO:0000313" key="11">
    <source>
        <dbReference type="Proteomes" id="UP000461880"/>
    </source>
</evidence>
<organism evidence="10 11">
    <name type="scientific">Stecheria intestinalis</name>
    <dbReference type="NCBI Taxonomy" id="2606630"/>
    <lineage>
        <taxon>Bacteria</taxon>
        <taxon>Bacillati</taxon>
        <taxon>Bacillota</taxon>
        <taxon>Erysipelotrichia</taxon>
        <taxon>Erysipelotrichales</taxon>
        <taxon>Erysipelotrichaceae</taxon>
        <taxon>Stecheria</taxon>
    </lineage>
</organism>
<dbReference type="Gene3D" id="3.30.1120.170">
    <property type="match status" value="1"/>
</dbReference>
<feature type="region of interest" description="Disordered" evidence="7">
    <location>
        <begin position="1"/>
        <end position="25"/>
    </location>
</feature>
<sequence>MKTTGKLSSREKRELRQQQETKRKRNRMIAASMPALFFYYDELVLKASTVNRNWNIDLLYIFLFSLGYGAVVWFLSSLSRNEKANRRIRTIAIVLVTVLFCIFYFVFLQFKVFYDLNTVFAGAGDAVGEFQSLIFSLIFSARGITRLLLFWGPVVLYLKFRPRFDDGLQSSSLEKFLNGATAVIAIVLNLLLISMNPLYWNVYSDEYNFQNAVTDFGLLSAFRMDLVRNADSEASLSFETVAPEVTPEASAEASEEPIAYGYSEMDIDFESLEQTGTSAQQELDRYVSSLTPTKQNEYTGLFRGKNLIFISAEAFSGDIIDPDLTPTLYRLASKGIQFTDYYQPASAGTTGGECENLFGLMPTKGGSSVKITADYNNYFTMGNQLNRLNYNGWAFHNNDYTFYSRNLTHNNLGYSNGFMGYGNGMENYVTSQWPQSDLEMMEGTVDFYLSHQPFNVYYMSVSGHNPYSVSGNAMSAKHWDEVSGLDQYNDEVKAYIASQLELEDALTYLVNRLEQAGIADDTVIVLSADHFPYGLDYDESLENSTNLDNLYGYTVTNYLERDHNRLILWSGCLEDMDPIVVDTPVSSIDILPTLSNLFGTEWDSRLLPGRDVFSDAEPLVFNMNYDWKTDQGYYLSASGKFYPNEGVTVSDDYVDRIRTLVRNKINYCNGVLSTDYYAHVFGSEEPAGPSPIPTPALEPESSADALPEESSSAELNQES</sequence>
<feature type="transmembrane region" description="Helical" evidence="8">
    <location>
        <begin position="28"/>
        <end position="47"/>
    </location>
</feature>
<dbReference type="InterPro" id="IPR017850">
    <property type="entry name" value="Alkaline_phosphatase_core_sf"/>
</dbReference>
<evidence type="ECO:0000256" key="4">
    <source>
        <dbReference type="ARBA" id="ARBA00022692"/>
    </source>
</evidence>
<reference evidence="10 11" key="1">
    <citation type="submission" date="2019-08" db="EMBL/GenBank/DDBJ databases">
        <title>In-depth cultivation of the pig gut microbiome towards novel bacterial diversity and tailored functional studies.</title>
        <authorList>
            <person name="Wylensek D."/>
            <person name="Hitch T.C.A."/>
            <person name="Clavel T."/>
        </authorList>
    </citation>
    <scope>NUCLEOTIDE SEQUENCE [LARGE SCALE GENOMIC DNA]</scope>
    <source>
        <strain evidence="10 11">Oil+RF-744-GAM-WT-6</strain>
    </source>
</reference>
<dbReference type="GO" id="GO:0016740">
    <property type="term" value="F:transferase activity"/>
    <property type="evidence" value="ECO:0007669"/>
    <property type="project" value="UniProtKB-KW"/>
</dbReference>
<keyword evidence="5 8" id="KW-1133">Transmembrane helix</keyword>
<keyword evidence="6 8" id="KW-0472">Membrane</keyword>
<dbReference type="Gene3D" id="3.40.720.10">
    <property type="entry name" value="Alkaline Phosphatase, subunit A"/>
    <property type="match status" value="1"/>
</dbReference>
<feature type="transmembrane region" description="Helical" evidence="8">
    <location>
        <begin position="134"/>
        <end position="158"/>
    </location>
</feature>
<dbReference type="AlphaFoldDB" id="A0A7X2NUF4"/>
<keyword evidence="3" id="KW-1003">Cell membrane</keyword>
<feature type="compositionally biased region" description="Basic and acidic residues" evidence="7">
    <location>
        <begin position="8"/>
        <end position="21"/>
    </location>
</feature>
<keyword evidence="4 8" id="KW-0812">Transmembrane</keyword>
<gene>
    <name evidence="10" type="ORF">FYJ51_12640</name>
</gene>
<comment type="pathway">
    <text evidence="2">Cell wall biogenesis; lipoteichoic acid biosynthesis.</text>
</comment>
<evidence type="ECO:0000256" key="6">
    <source>
        <dbReference type="ARBA" id="ARBA00023136"/>
    </source>
</evidence>
<evidence type="ECO:0000313" key="10">
    <source>
        <dbReference type="EMBL" id="MSS59740.1"/>
    </source>
</evidence>
<dbReference type="Proteomes" id="UP000461880">
    <property type="component" value="Unassembled WGS sequence"/>
</dbReference>
<dbReference type="SUPFAM" id="SSF53649">
    <property type="entry name" value="Alkaline phosphatase-like"/>
    <property type="match status" value="1"/>
</dbReference>
<dbReference type="CDD" id="cd16015">
    <property type="entry name" value="LTA_synthase"/>
    <property type="match status" value="1"/>
</dbReference>
<name>A0A7X2NUF4_9FIRM</name>
<dbReference type="EMBL" id="VUMN01000047">
    <property type="protein sequence ID" value="MSS59740.1"/>
    <property type="molecule type" value="Genomic_DNA"/>
</dbReference>
<dbReference type="Pfam" id="PF00884">
    <property type="entry name" value="Sulfatase"/>
    <property type="match status" value="1"/>
</dbReference>
<feature type="compositionally biased region" description="Polar residues" evidence="7">
    <location>
        <begin position="709"/>
        <end position="719"/>
    </location>
</feature>
<feature type="region of interest" description="Disordered" evidence="7">
    <location>
        <begin position="684"/>
        <end position="719"/>
    </location>
</feature>
<evidence type="ECO:0000256" key="1">
    <source>
        <dbReference type="ARBA" id="ARBA00004651"/>
    </source>
</evidence>
<dbReference type="PANTHER" id="PTHR47371:SF3">
    <property type="entry name" value="PHOSPHOGLYCEROL TRANSFERASE I"/>
    <property type="match status" value="1"/>
</dbReference>
<evidence type="ECO:0000256" key="2">
    <source>
        <dbReference type="ARBA" id="ARBA00004936"/>
    </source>
</evidence>
<feature type="transmembrane region" description="Helical" evidence="8">
    <location>
        <begin position="179"/>
        <end position="200"/>
    </location>
</feature>
<dbReference type="GO" id="GO:0005886">
    <property type="term" value="C:plasma membrane"/>
    <property type="evidence" value="ECO:0007669"/>
    <property type="project" value="UniProtKB-SubCell"/>
</dbReference>
<evidence type="ECO:0000259" key="9">
    <source>
        <dbReference type="Pfam" id="PF00884"/>
    </source>
</evidence>
<evidence type="ECO:0000256" key="5">
    <source>
        <dbReference type="ARBA" id="ARBA00022989"/>
    </source>
</evidence>
<keyword evidence="11" id="KW-1185">Reference proteome</keyword>
<keyword evidence="10" id="KW-0378">Hydrolase</keyword>
<evidence type="ECO:0000256" key="7">
    <source>
        <dbReference type="SAM" id="MobiDB-lite"/>
    </source>
</evidence>